<accession>X1UQF7</accession>
<organism evidence="1">
    <name type="scientific">marine sediment metagenome</name>
    <dbReference type="NCBI Taxonomy" id="412755"/>
    <lineage>
        <taxon>unclassified sequences</taxon>
        <taxon>metagenomes</taxon>
        <taxon>ecological metagenomes</taxon>
    </lineage>
</organism>
<gene>
    <name evidence="1" type="ORF">S12H4_59970</name>
</gene>
<dbReference type="EMBL" id="BARW01039343">
    <property type="protein sequence ID" value="GAJ19713.1"/>
    <property type="molecule type" value="Genomic_DNA"/>
</dbReference>
<sequence>EKIAGAALDVLEKDPPFLTDIMNADNYYYIS</sequence>
<evidence type="ECO:0000313" key="1">
    <source>
        <dbReference type="EMBL" id="GAJ19713.1"/>
    </source>
</evidence>
<dbReference type="AlphaFoldDB" id="X1UQF7"/>
<protein>
    <submittedName>
        <fullName evidence="1">Uncharacterized protein</fullName>
    </submittedName>
</protein>
<feature type="non-terminal residue" evidence="1">
    <location>
        <position position="1"/>
    </location>
</feature>
<comment type="caution">
    <text evidence="1">The sequence shown here is derived from an EMBL/GenBank/DDBJ whole genome shotgun (WGS) entry which is preliminary data.</text>
</comment>
<reference evidence="1" key="1">
    <citation type="journal article" date="2014" name="Front. Microbiol.">
        <title>High frequency of phylogenetically diverse reductive dehalogenase-homologous genes in deep subseafloor sedimentary metagenomes.</title>
        <authorList>
            <person name="Kawai M."/>
            <person name="Futagami T."/>
            <person name="Toyoda A."/>
            <person name="Takaki Y."/>
            <person name="Nishi S."/>
            <person name="Hori S."/>
            <person name="Arai W."/>
            <person name="Tsubouchi T."/>
            <person name="Morono Y."/>
            <person name="Uchiyama I."/>
            <person name="Ito T."/>
            <person name="Fujiyama A."/>
            <person name="Inagaki F."/>
            <person name="Takami H."/>
        </authorList>
    </citation>
    <scope>NUCLEOTIDE SEQUENCE</scope>
    <source>
        <strain evidence="1">Expedition CK06-06</strain>
    </source>
</reference>
<name>X1UQF7_9ZZZZ</name>
<proteinExistence type="predicted"/>